<feature type="transmembrane region" description="Helical" evidence="5">
    <location>
        <begin position="64"/>
        <end position="81"/>
    </location>
</feature>
<dbReference type="EMBL" id="SRKZ01000002">
    <property type="protein sequence ID" value="TGD81159.1"/>
    <property type="molecule type" value="Genomic_DNA"/>
</dbReference>
<feature type="transmembrane region" description="Helical" evidence="5">
    <location>
        <begin position="116"/>
        <end position="134"/>
    </location>
</feature>
<evidence type="ECO:0000256" key="1">
    <source>
        <dbReference type="ARBA" id="ARBA00004141"/>
    </source>
</evidence>
<evidence type="ECO:0000259" key="6">
    <source>
        <dbReference type="Pfam" id="PF04932"/>
    </source>
</evidence>
<feature type="transmembrane region" description="Helical" evidence="5">
    <location>
        <begin position="146"/>
        <end position="166"/>
    </location>
</feature>
<reference evidence="7 8" key="1">
    <citation type="submission" date="2019-04" db="EMBL/GenBank/DDBJ databases">
        <authorList>
            <person name="Feng G."/>
            <person name="Zhang J."/>
            <person name="Zhu H."/>
        </authorList>
    </citation>
    <scope>NUCLEOTIDE SEQUENCE [LARGE SCALE GENOMIC DNA]</scope>
    <source>
        <strain evidence="7 8">JCM 19491</strain>
    </source>
</reference>
<comment type="subcellular location">
    <subcellularLocation>
        <location evidence="1">Membrane</location>
        <topology evidence="1">Multi-pass membrane protein</topology>
    </subcellularLocation>
</comment>
<keyword evidence="3 5" id="KW-1133">Transmembrane helix</keyword>
<feature type="transmembrane region" description="Helical" evidence="5">
    <location>
        <begin position="258"/>
        <end position="291"/>
    </location>
</feature>
<dbReference type="RefSeq" id="WP_135529569.1">
    <property type="nucleotide sequence ID" value="NZ_SRKZ01000002.1"/>
</dbReference>
<sequence length="483" mass="53399">MKITPSFSQNLLNSRWLLPAAVLGALGAGWLAGIAGPVIPGVLLGLPLLVFFLYLVFHSPRTGMVAYILYCFLLGFVGRHLATGIPLGLGMDGVLLLTWLAVLLRPEEVQWQRIQNDICLLALLWFIINVFQLANPSGANVTGWFYEMRSLTLYWVLAVPLGFLVFNTQRDLRLFLILIIGLSVLGALYGMKQKFIGLDAAEQHWLDSGQARTHLIWGKLRVFSYYSEAAQFGASQAEIGLICLVLALGPFTWWKRVLFAVASGLLFYGMLISGTRGALFVVATGLFVYLALSKQIKILILGCLVAGAAFGALKFTSIGSGNADIVRLRSSLDPEDASFQLRLSNQMKLRKFLEDKPFGEGVGTIGRWGHEFNPNKYISTIEPDSLYVKIWAEYGIVGFIIWFGMMVYILGKCCGIVWRIRDPILRQKLLALTAGYSGILVASYGNEVMNQIPSAMIIYLSWVFVFLGPELDTPPSTAVVKHV</sequence>
<dbReference type="InterPro" id="IPR051533">
    <property type="entry name" value="WaaL-like"/>
</dbReference>
<accession>A0A4Z0MNZ5</accession>
<dbReference type="Proteomes" id="UP000298284">
    <property type="component" value="Unassembled WGS sequence"/>
</dbReference>
<dbReference type="OrthoDB" id="783093at2"/>
<feature type="transmembrane region" description="Helical" evidence="5">
    <location>
        <begin position="38"/>
        <end position="57"/>
    </location>
</feature>
<evidence type="ECO:0000256" key="4">
    <source>
        <dbReference type="ARBA" id="ARBA00023136"/>
    </source>
</evidence>
<dbReference type="PANTHER" id="PTHR37422">
    <property type="entry name" value="TEICHURONIC ACID BIOSYNTHESIS PROTEIN TUAE"/>
    <property type="match status" value="1"/>
</dbReference>
<name>A0A4Z0MNZ5_9BACT</name>
<keyword evidence="2 5" id="KW-0812">Transmembrane</keyword>
<evidence type="ECO:0000256" key="2">
    <source>
        <dbReference type="ARBA" id="ARBA00022692"/>
    </source>
</evidence>
<comment type="caution">
    <text evidence="7">The sequence shown here is derived from an EMBL/GenBank/DDBJ whole genome shotgun (WGS) entry which is preliminary data.</text>
</comment>
<proteinExistence type="predicted"/>
<dbReference type="Pfam" id="PF04932">
    <property type="entry name" value="Wzy_C"/>
    <property type="match status" value="1"/>
</dbReference>
<feature type="transmembrane region" description="Helical" evidence="5">
    <location>
        <begin position="173"/>
        <end position="191"/>
    </location>
</feature>
<evidence type="ECO:0000256" key="3">
    <source>
        <dbReference type="ARBA" id="ARBA00022989"/>
    </source>
</evidence>
<dbReference type="InterPro" id="IPR007016">
    <property type="entry name" value="O-antigen_ligase-rel_domated"/>
</dbReference>
<protein>
    <submittedName>
        <fullName evidence="7">O-antigen ligase domain-containing protein</fullName>
    </submittedName>
</protein>
<keyword evidence="8" id="KW-1185">Reference proteome</keyword>
<feature type="transmembrane region" description="Helical" evidence="5">
    <location>
        <begin position="87"/>
        <end position="104"/>
    </location>
</feature>
<evidence type="ECO:0000256" key="5">
    <source>
        <dbReference type="SAM" id="Phobius"/>
    </source>
</evidence>
<feature type="domain" description="O-antigen ligase-related" evidence="6">
    <location>
        <begin position="263"/>
        <end position="403"/>
    </location>
</feature>
<evidence type="ECO:0000313" key="8">
    <source>
        <dbReference type="Proteomes" id="UP000298284"/>
    </source>
</evidence>
<feature type="transmembrane region" description="Helical" evidence="5">
    <location>
        <begin position="298"/>
        <end position="318"/>
    </location>
</feature>
<feature type="transmembrane region" description="Helical" evidence="5">
    <location>
        <begin position="12"/>
        <end position="32"/>
    </location>
</feature>
<organism evidence="7 8">
    <name type="scientific">Hymenobacter wooponensis</name>
    <dbReference type="NCBI Taxonomy" id="1525360"/>
    <lineage>
        <taxon>Bacteria</taxon>
        <taxon>Pseudomonadati</taxon>
        <taxon>Bacteroidota</taxon>
        <taxon>Cytophagia</taxon>
        <taxon>Cytophagales</taxon>
        <taxon>Hymenobacteraceae</taxon>
        <taxon>Hymenobacter</taxon>
    </lineage>
</organism>
<feature type="transmembrane region" description="Helical" evidence="5">
    <location>
        <begin position="394"/>
        <end position="417"/>
    </location>
</feature>
<dbReference type="PANTHER" id="PTHR37422:SF13">
    <property type="entry name" value="LIPOPOLYSACCHARIDE BIOSYNTHESIS PROTEIN PA4999-RELATED"/>
    <property type="match status" value="1"/>
</dbReference>
<keyword evidence="4 5" id="KW-0472">Membrane</keyword>
<dbReference type="GO" id="GO:0016020">
    <property type="term" value="C:membrane"/>
    <property type="evidence" value="ECO:0007669"/>
    <property type="project" value="UniProtKB-SubCell"/>
</dbReference>
<dbReference type="AlphaFoldDB" id="A0A4Z0MNZ5"/>
<gene>
    <name evidence="7" type="ORF">EU557_06195</name>
</gene>
<dbReference type="GO" id="GO:0016874">
    <property type="term" value="F:ligase activity"/>
    <property type="evidence" value="ECO:0007669"/>
    <property type="project" value="UniProtKB-KW"/>
</dbReference>
<evidence type="ECO:0000313" key="7">
    <source>
        <dbReference type="EMBL" id="TGD81159.1"/>
    </source>
</evidence>
<keyword evidence="7" id="KW-0436">Ligase</keyword>